<keyword evidence="1" id="KW-0812">Transmembrane</keyword>
<accession>E0XU49</accession>
<organism evidence="2">
    <name type="scientific">uncultured Desulfobacterales bacterium HF0200_07G10</name>
    <dbReference type="NCBI Taxonomy" id="710741"/>
    <lineage>
        <taxon>Bacteria</taxon>
        <taxon>Pseudomonadati</taxon>
        <taxon>Thermodesulfobacteriota</taxon>
        <taxon>Desulfobacteria</taxon>
        <taxon>Desulfobacterales</taxon>
        <taxon>environmental samples</taxon>
    </lineage>
</organism>
<feature type="transmembrane region" description="Helical" evidence="1">
    <location>
        <begin position="20"/>
        <end position="40"/>
    </location>
</feature>
<name>E0XU49_9BACT</name>
<dbReference type="EMBL" id="GU474877">
    <property type="protein sequence ID" value="ADI17940.1"/>
    <property type="molecule type" value="Genomic_DNA"/>
</dbReference>
<sequence>MQTKVYPFKKTPLPSLGILQNHSAFSLTISTGLVTIGLLFKRVLPSCSKAN</sequence>
<protein>
    <submittedName>
        <fullName evidence="2">Uncharacterized protein</fullName>
    </submittedName>
</protein>
<keyword evidence="1" id="KW-0472">Membrane</keyword>
<reference evidence="2" key="1">
    <citation type="journal article" date="2011" name="Environ. Microbiol.">
        <title>Time-series analyses of Monterey Bay coastal microbial picoplankton using a 'genome proxy' microarray.</title>
        <authorList>
            <person name="Rich V.I."/>
            <person name="Pham V.D."/>
            <person name="Eppley J."/>
            <person name="Shi Y."/>
            <person name="DeLong E.F."/>
        </authorList>
    </citation>
    <scope>NUCLEOTIDE SEQUENCE</scope>
</reference>
<evidence type="ECO:0000313" key="2">
    <source>
        <dbReference type="EMBL" id="ADI17940.1"/>
    </source>
</evidence>
<evidence type="ECO:0000256" key="1">
    <source>
        <dbReference type="SAM" id="Phobius"/>
    </source>
</evidence>
<dbReference type="AlphaFoldDB" id="E0XU49"/>
<proteinExistence type="predicted"/>
<keyword evidence="1" id="KW-1133">Transmembrane helix</keyword>